<name>H5TU68_GORO1</name>
<feature type="transmembrane region" description="Helical" evidence="6">
    <location>
        <begin position="137"/>
        <end position="157"/>
    </location>
</feature>
<sequence>MSTTEPASPNTQAAKKVTAASTMEFDESPRLVGTGPTVSARPQWERSFRQLRSSTPVYMFGVMIALFVAFSVLAPDAFPTFANVRNMLMDGSTLLVLAVGVTYVMIAGGIDLSVGSVLVFANVAAAKTMTAIGADNAWSIIAGALVAIACGLAWGIFNGLCITKLRVPALITTLGTLGAVLGLANVLVDGNDISDLPSTLISLTSSRILGLSPLIWVAVIVVIIGAAVLSLTRFGRHTFVIGSNEEAARRAGIHVDRHQIKLYALSGTLAGLAGLMSLIRFDTTTLSGHTTDFLAVITGVVLGGISLFGGVGSVWGAVVGIFISTMLINGFTITGVQPFWQQVAIGFILIAAVYIDQLKRRSRDRV</sequence>
<feature type="transmembrane region" description="Helical" evidence="6">
    <location>
        <begin position="169"/>
        <end position="188"/>
    </location>
</feature>
<proteinExistence type="predicted"/>
<feature type="transmembrane region" description="Helical" evidence="6">
    <location>
        <begin position="57"/>
        <end position="82"/>
    </location>
</feature>
<feature type="transmembrane region" description="Helical" evidence="6">
    <location>
        <begin position="94"/>
        <end position="125"/>
    </location>
</feature>
<evidence type="ECO:0000256" key="1">
    <source>
        <dbReference type="ARBA" id="ARBA00004651"/>
    </source>
</evidence>
<keyword evidence="2" id="KW-1003">Cell membrane</keyword>
<evidence type="ECO:0000256" key="2">
    <source>
        <dbReference type="ARBA" id="ARBA00022475"/>
    </source>
</evidence>
<reference evidence="7" key="1">
    <citation type="submission" date="2012-02" db="EMBL/GenBank/DDBJ databases">
        <title>Whole genome shotgun sequence of Gordonia otitidis NBRC 100426.</title>
        <authorList>
            <person name="Yoshida I."/>
            <person name="Hosoyama A."/>
            <person name="Tsuchikane K."/>
            <person name="Katsumata H."/>
            <person name="Yamazaki S."/>
            <person name="Fujita N."/>
        </authorList>
    </citation>
    <scope>NUCLEOTIDE SEQUENCE [LARGE SCALE GENOMIC DNA]</scope>
    <source>
        <strain evidence="7">NBRC 100426</strain>
    </source>
</reference>
<dbReference type="PANTHER" id="PTHR32196">
    <property type="entry name" value="ABC TRANSPORTER PERMEASE PROTEIN YPHD-RELATED-RELATED"/>
    <property type="match status" value="1"/>
</dbReference>
<dbReference type="EMBL" id="BAFB01000254">
    <property type="protein sequence ID" value="GAB37026.1"/>
    <property type="molecule type" value="Genomic_DNA"/>
</dbReference>
<protein>
    <submittedName>
        <fullName evidence="7">Sugar ABC transporter permease protein</fullName>
    </submittedName>
</protein>
<accession>H5TU68</accession>
<comment type="subcellular location">
    <subcellularLocation>
        <location evidence="1">Cell membrane</location>
        <topology evidence="1">Multi-pass membrane protein</topology>
    </subcellularLocation>
</comment>
<keyword evidence="3 6" id="KW-0812">Transmembrane</keyword>
<evidence type="ECO:0000256" key="6">
    <source>
        <dbReference type="SAM" id="Phobius"/>
    </source>
</evidence>
<evidence type="ECO:0000256" key="3">
    <source>
        <dbReference type="ARBA" id="ARBA00022692"/>
    </source>
</evidence>
<evidence type="ECO:0000256" key="4">
    <source>
        <dbReference type="ARBA" id="ARBA00022989"/>
    </source>
</evidence>
<keyword evidence="8" id="KW-1185">Reference proteome</keyword>
<dbReference type="PANTHER" id="PTHR32196:SF72">
    <property type="entry name" value="RIBOSE IMPORT PERMEASE PROTEIN RBSC"/>
    <property type="match status" value="1"/>
</dbReference>
<comment type="caution">
    <text evidence="7">The sequence shown here is derived from an EMBL/GenBank/DDBJ whole genome shotgun (WGS) entry which is preliminary data.</text>
</comment>
<evidence type="ECO:0000313" key="7">
    <source>
        <dbReference type="EMBL" id="GAB37026.1"/>
    </source>
</evidence>
<dbReference type="STRING" id="1108044.GOOTI_254_00190"/>
<feature type="transmembrane region" description="Helical" evidence="6">
    <location>
        <begin position="339"/>
        <end position="355"/>
    </location>
</feature>
<dbReference type="GO" id="GO:0005886">
    <property type="term" value="C:plasma membrane"/>
    <property type="evidence" value="ECO:0007669"/>
    <property type="project" value="UniProtKB-SubCell"/>
</dbReference>
<gene>
    <name evidence="7" type="ORF">GOOTI_254_00190</name>
</gene>
<dbReference type="Pfam" id="PF02653">
    <property type="entry name" value="BPD_transp_2"/>
    <property type="match status" value="1"/>
</dbReference>
<dbReference type="GO" id="GO:0022857">
    <property type="term" value="F:transmembrane transporter activity"/>
    <property type="evidence" value="ECO:0007669"/>
    <property type="project" value="InterPro"/>
</dbReference>
<keyword evidence="5 6" id="KW-0472">Membrane</keyword>
<dbReference type="InterPro" id="IPR001851">
    <property type="entry name" value="ABC_transp_permease"/>
</dbReference>
<organism evidence="7 8">
    <name type="scientific">Gordonia otitidis (strain DSM 44809 / CCUG 52243 / JCM 12355 / NBRC 100426 / IFM 10032)</name>
    <dbReference type="NCBI Taxonomy" id="1108044"/>
    <lineage>
        <taxon>Bacteria</taxon>
        <taxon>Bacillati</taxon>
        <taxon>Actinomycetota</taxon>
        <taxon>Actinomycetes</taxon>
        <taxon>Mycobacteriales</taxon>
        <taxon>Gordoniaceae</taxon>
        <taxon>Gordonia</taxon>
    </lineage>
</organism>
<keyword evidence="4 6" id="KW-1133">Transmembrane helix</keyword>
<evidence type="ECO:0000256" key="5">
    <source>
        <dbReference type="ARBA" id="ARBA00023136"/>
    </source>
</evidence>
<dbReference type="RefSeq" id="WP_007241181.1">
    <property type="nucleotide sequence ID" value="NZ_BAFB01000254.1"/>
</dbReference>
<feature type="transmembrane region" description="Helical" evidence="6">
    <location>
        <begin position="208"/>
        <end position="229"/>
    </location>
</feature>
<feature type="transmembrane region" description="Helical" evidence="6">
    <location>
        <begin position="314"/>
        <end position="333"/>
    </location>
</feature>
<evidence type="ECO:0000313" key="8">
    <source>
        <dbReference type="Proteomes" id="UP000005038"/>
    </source>
</evidence>
<feature type="transmembrane region" description="Helical" evidence="6">
    <location>
        <begin position="262"/>
        <end position="281"/>
    </location>
</feature>
<dbReference type="AlphaFoldDB" id="H5TU68"/>
<dbReference type="Proteomes" id="UP000005038">
    <property type="component" value="Unassembled WGS sequence"/>
</dbReference>
<dbReference type="CDD" id="cd06579">
    <property type="entry name" value="TM_PBP1_transp_AraH_like"/>
    <property type="match status" value="1"/>
</dbReference>